<dbReference type="EMBL" id="WNYA01000001">
    <property type="protein sequence ID" value="KAG8595955.1"/>
    <property type="molecule type" value="Genomic_DNA"/>
</dbReference>
<feature type="domain" description="Peptidase M1 membrane alanine aminopeptidase" evidence="1">
    <location>
        <begin position="19"/>
        <end position="104"/>
    </location>
</feature>
<evidence type="ECO:0000313" key="2">
    <source>
        <dbReference type="EMBL" id="KAG8595955.1"/>
    </source>
</evidence>
<evidence type="ECO:0000313" key="3">
    <source>
        <dbReference type="Proteomes" id="UP000824782"/>
    </source>
</evidence>
<dbReference type="PANTHER" id="PTHR46627:SF1">
    <property type="entry name" value="AMINOPEPTIDASE O"/>
    <property type="match status" value="1"/>
</dbReference>
<dbReference type="PANTHER" id="PTHR46627">
    <property type="entry name" value="AMINOPEPTIDASE O"/>
    <property type="match status" value="1"/>
</dbReference>
<gene>
    <name evidence="2" type="ORF">GDO81_001684</name>
</gene>
<comment type="caution">
    <text evidence="2">The sequence shown here is derived from an EMBL/GenBank/DDBJ whole genome shotgun (WGS) entry which is preliminary data.</text>
</comment>
<keyword evidence="3" id="KW-1185">Reference proteome</keyword>
<dbReference type="GO" id="GO:0070006">
    <property type="term" value="F:metalloaminopeptidase activity"/>
    <property type="evidence" value="ECO:0007669"/>
    <property type="project" value="InterPro"/>
</dbReference>
<dbReference type="InterPro" id="IPR033577">
    <property type="entry name" value="AOPep"/>
</dbReference>
<protein>
    <recommendedName>
        <fullName evidence="1">Peptidase M1 membrane alanine aminopeptidase domain-containing protein</fullName>
    </recommendedName>
</protein>
<dbReference type="Pfam" id="PF01433">
    <property type="entry name" value="Peptidase_M1"/>
    <property type="match status" value="1"/>
</dbReference>
<name>A0AAV7DEL7_ENGPU</name>
<organism evidence="2 3">
    <name type="scientific">Engystomops pustulosus</name>
    <name type="common">Tungara frog</name>
    <name type="synonym">Physalaemus pustulosus</name>
    <dbReference type="NCBI Taxonomy" id="76066"/>
    <lineage>
        <taxon>Eukaryota</taxon>
        <taxon>Metazoa</taxon>
        <taxon>Chordata</taxon>
        <taxon>Craniata</taxon>
        <taxon>Vertebrata</taxon>
        <taxon>Euteleostomi</taxon>
        <taxon>Amphibia</taxon>
        <taxon>Batrachia</taxon>
        <taxon>Anura</taxon>
        <taxon>Neobatrachia</taxon>
        <taxon>Hyloidea</taxon>
        <taxon>Leptodactylidae</taxon>
        <taxon>Leiuperinae</taxon>
        <taxon>Engystomops</taxon>
    </lineage>
</organism>
<dbReference type="GO" id="GO:0005730">
    <property type="term" value="C:nucleolus"/>
    <property type="evidence" value="ECO:0007669"/>
    <property type="project" value="InterPro"/>
</dbReference>
<dbReference type="InterPro" id="IPR014782">
    <property type="entry name" value="Peptidase_M1_dom"/>
</dbReference>
<accession>A0AAV7DEL7</accession>
<dbReference type="SUPFAM" id="SSF55486">
    <property type="entry name" value="Metalloproteases ('zincins'), catalytic domain"/>
    <property type="match status" value="1"/>
</dbReference>
<dbReference type="Proteomes" id="UP000824782">
    <property type="component" value="Unassembled WGS sequence"/>
</dbReference>
<dbReference type="InterPro" id="IPR027268">
    <property type="entry name" value="Peptidase_M4/M1_CTD_sf"/>
</dbReference>
<evidence type="ECO:0000259" key="1">
    <source>
        <dbReference type="Pfam" id="PF01433"/>
    </source>
</evidence>
<dbReference type="Gene3D" id="1.10.390.10">
    <property type="entry name" value="Neutral Protease Domain 2"/>
    <property type="match status" value="1"/>
</dbReference>
<dbReference type="GO" id="GO:0008270">
    <property type="term" value="F:zinc ion binding"/>
    <property type="evidence" value="ECO:0007669"/>
    <property type="project" value="InterPro"/>
</dbReference>
<sequence length="215" mass="24262">MLLPVLPKCLEAAYSVLGTHPFSRLDILIVPSNFSSLGMASPHIIYLSQSLLSGRNQLCVSRVCHEIAHAWFGLAIGARDWTEEWLSEGFATHLEDVFLARVMKCALYMKRSCLIRAPGHTSNILPTSWTHCKWAQYPTPAPEVPWYRDTNIVPHRSSEQGSSMERLELQMRPCMAGSSRGGLSSDWRRQVRGGQWTLLMWVPETAPSQQISIRN</sequence>
<proteinExistence type="predicted"/>
<dbReference type="AlphaFoldDB" id="A0AAV7DEL7"/>
<reference evidence="2" key="1">
    <citation type="thesis" date="2020" institute="ProQuest LLC" country="789 East Eisenhower Parkway, Ann Arbor, MI, USA">
        <title>Comparative Genomics and Chromosome Evolution.</title>
        <authorList>
            <person name="Mudd A.B."/>
        </authorList>
    </citation>
    <scope>NUCLEOTIDE SEQUENCE</scope>
    <source>
        <strain evidence="2">237g6f4</strain>
        <tissue evidence="2">Blood</tissue>
    </source>
</reference>